<evidence type="ECO:0000256" key="4">
    <source>
        <dbReference type="ARBA" id="ARBA00022603"/>
    </source>
</evidence>
<evidence type="ECO:0000256" key="3">
    <source>
        <dbReference type="ARBA" id="ARBA00011977"/>
    </source>
</evidence>
<dbReference type="AlphaFoldDB" id="A0A6N7LXP5"/>
<dbReference type="PANTHER" id="PTHR23417:SF14">
    <property type="entry name" value="PENTACOTRIPEPTIDE-REPEAT REGION OF PRORP DOMAIN-CONTAINING PROTEIN"/>
    <property type="match status" value="1"/>
</dbReference>
<dbReference type="PROSITE" id="PS51625">
    <property type="entry name" value="SAM_MT_TRMB"/>
    <property type="match status" value="1"/>
</dbReference>
<comment type="caution">
    <text evidence="8">The sequence shown here is derived from an EMBL/GenBank/DDBJ whole genome shotgun (WGS) entry which is preliminary data.</text>
</comment>
<dbReference type="SUPFAM" id="SSF53335">
    <property type="entry name" value="S-adenosyl-L-methionine-dependent methyltransferases"/>
    <property type="match status" value="1"/>
</dbReference>
<dbReference type="InterPro" id="IPR003358">
    <property type="entry name" value="tRNA_(Gua-N-7)_MeTrfase_Trmb"/>
</dbReference>
<sequence>MFANSREVQSNQDGVHADLEKVVRRHLASPWLAPVADFDCEAFDQACRWRQAHGPDLPLMLDSGCGTGRSSVRLAQSHPDALVIGVDQSADRLSKAERRFAPLPDNLLLVRSDCAGLWRLMVEAGWQLARHQILYPNPWPKSAHLKRRWHGHPVWPAVLALGGELELRSNWRVYLEEVRATLALSHCQAVIQPLAGEGVPMTDFEEKYQASGQVNWQLIAKL</sequence>
<proteinExistence type="predicted"/>
<gene>
    <name evidence="8" type="ORF">GFN93_11535</name>
</gene>
<evidence type="ECO:0000256" key="6">
    <source>
        <dbReference type="ARBA" id="ARBA00022691"/>
    </source>
</evidence>
<dbReference type="CDD" id="cd02440">
    <property type="entry name" value="AdoMet_MTases"/>
    <property type="match status" value="1"/>
</dbReference>
<dbReference type="Pfam" id="PF02390">
    <property type="entry name" value="Methyltransf_4"/>
    <property type="match status" value="1"/>
</dbReference>
<protein>
    <recommendedName>
        <fullName evidence="3">tRNA (guanine(46)-N(7))-methyltransferase</fullName>
        <ecNumber evidence="3">2.1.1.33</ecNumber>
    </recommendedName>
</protein>
<evidence type="ECO:0000256" key="7">
    <source>
        <dbReference type="ARBA" id="ARBA00022694"/>
    </source>
</evidence>
<dbReference type="GO" id="GO:0008176">
    <property type="term" value="F:tRNA (guanine(46)-N7)-methyltransferase activity"/>
    <property type="evidence" value="ECO:0007669"/>
    <property type="project" value="UniProtKB-EC"/>
</dbReference>
<keyword evidence="6" id="KW-0949">S-adenosyl-L-methionine</keyword>
<dbReference type="Gene3D" id="3.40.50.150">
    <property type="entry name" value="Vaccinia Virus protein VP39"/>
    <property type="match status" value="1"/>
</dbReference>
<evidence type="ECO:0000313" key="8">
    <source>
        <dbReference type="EMBL" id="MQX53885.1"/>
    </source>
</evidence>
<keyword evidence="7" id="KW-0819">tRNA processing</keyword>
<dbReference type="RefSeq" id="WP_153501228.1">
    <property type="nucleotide sequence ID" value="NZ_JBMZXE010000145.1"/>
</dbReference>
<dbReference type="EMBL" id="WIRE01000001">
    <property type="protein sequence ID" value="MQX53885.1"/>
    <property type="molecule type" value="Genomic_DNA"/>
</dbReference>
<dbReference type="PANTHER" id="PTHR23417">
    <property type="entry name" value="3-DEOXY-D-MANNO-OCTULOSONIC-ACID TRANSFERASE/TRNA GUANINE-N 7 - -METHYLTRANSFERASE"/>
    <property type="match status" value="1"/>
</dbReference>
<dbReference type="Proteomes" id="UP000469421">
    <property type="component" value="Unassembled WGS sequence"/>
</dbReference>
<evidence type="ECO:0000256" key="1">
    <source>
        <dbReference type="ARBA" id="ARBA00000142"/>
    </source>
</evidence>
<organism evidence="8 9">
    <name type="scientific">Alcanivorax sediminis</name>
    <dbReference type="NCBI Taxonomy" id="2663008"/>
    <lineage>
        <taxon>Bacteria</taxon>
        <taxon>Pseudomonadati</taxon>
        <taxon>Pseudomonadota</taxon>
        <taxon>Gammaproteobacteria</taxon>
        <taxon>Oceanospirillales</taxon>
        <taxon>Alcanivoracaceae</taxon>
        <taxon>Alcanivorax</taxon>
    </lineage>
</organism>
<comment type="catalytic activity">
    <reaction evidence="1">
        <text>guanosine(46) in tRNA + S-adenosyl-L-methionine = N(7)-methylguanosine(46) in tRNA + S-adenosyl-L-homocysteine</text>
        <dbReference type="Rhea" id="RHEA:42708"/>
        <dbReference type="Rhea" id="RHEA-COMP:10188"/>
        <dbReference type="Rhea" id="RHEA-COMP:10189"/>
        <dbReference type="ChEBI" id="CHEBI:57856"/>
        <dbReference type="ChEBI" id="CHEBI:59789"/>
        <dbReference type="ChEBI" id="CHEBI:74269"/>
        <dbReference type="ChEBI" id="CHEBI:74480"/>
        <dbReference type="EC" id="2.1.1.33"/>
    </reaction>
</comment>
<evidence type="ECO:0000313" key="9">
    <source>
        <dbReference type="Proteomes" id="UP000469421"/>
    </source>
</evidence>
<comment type="function">
    <text evidence="2">Catalyzes the formation of N(7)-methylguanine at position 46 (m7G46) in tRNA.</text>
</comment>
<evidence type="ECO:0000256" key="2">
    <source>
        <dbReference type="ARBA" id="ARBA00003015"/>
    </source>
</evidence>
<keyword evidence="9" id="KW-1185">Reference proteome</keyword>
<evidence type="ECO:0000256" key="5">
    <source>
        <dbReference type="ARBA" id="ARBA00022679"/>
    </source>
</evidence>
<accession>A0A6N7LXP5</accession>
<keyword evidence="4 8" id="KW-0489">Methyltransferase</keyword>
<dbReference type="GO" id="GO:0043527">
    <property type="term" value="C:tRNA methyltransferase complex"/>
    <property type="evidence" value="ECO:0007669"/>
    <property type="project" value="TreeGrafter"/>
</dbReference>
<reference evidence="8 9" key="1">
    <citation type="submission" date="2019-10" db="EMBL/GenBank/DDBJ databases">
        <title>Alcanivorax sp.PA15-N-34 draft genome sequence.</title>
        <authorList>
            <person name="Liao X."/>
            <person name="Shao Z."/>
        </authorList>
    </citation>
    <scope>NUCLEOTIDE SEQUENCE [LARGE SCALE GENOMIC DNA]</scope>
    <source>
        <strain evidence="8 9">PA15-N-34</strain>
    </source>
</reference>
<keyword evidence="5 8" id="KW-0808">Transferase</keyword>
<dbReference type="InterPro" id="IPR029063">
    <property type="entry name" value="SAM-dependent_MTases_sf"/>
</dbReference>
<name>A0A6N7LXP5_9GAMM</name>
<dbReference type="EC" id="2.1.1.33" evidence="3"/>